<evidence type="ECO:0000313" key="7">
    <source>
        <dbReference type="Proteomes" id="UP000559282"/>
    </source>
</evidence>
<organism evidence="1 10">
    <name type="scientific">Marine Group I thaumarchaeote</name>
    <dbReference type="NCBI Taxonomy" id="2511932"/>
    <lineage>
        <taxon>Archaea</taxon>
        <taxon>Nitrososphaerota</taxon>
        <taxon>Marine Group I</taxon>
    </lineage>
</organism>
<sequence length="98" mass="11404">MLKSLAEYNISESSSADINNITWSQRNPRDIDIPKKRKTRKISPTNIIYTTKIKIKEAVKIFIVKENDKPKKKNTYEKFQNASVTICKIEQGFSRKGR</sequence>
<dbReference type="Proteomes" id="UP000520052">
    <property type="component" value="Unassembled WGS sequence"/>
</dbReference>
<evidence type="ECO:0000313" key="8">
    <source>
        <dbReference type="Proteomes" id="UP000563820"/>
    </source>
</evidence>
<reference evidence="6 7" key="1">
    <citation type="journal article" date="2019" name="Environ. Microbiol.">
        <title>Genomics insights into ecotype formation of ammonia-oxidizing archaea in the deep ocean.</title>
        <authorList>
            <person name="Wang Y."/>
            <person name="Huang J.M."/>
            <person name="Cui G.J."/>
            <person name="Nunoura T."/>
            <person name="Takaki Y."/>
            <person name="Li W.L."/>
            <person name="Li J."/>
            <person name="Gao Z.M."/>
            <person name="Takai K."/>
            <person name="Zhang A.Q."/>
            <person name="Stepanauskas R."/>
        </authorList>
    </citation>
    <scope>NUCLEOTIDE SEQUENCE [LARGE SCALE GENOMIC DNA]</scope>
    <source>
        <strain evidence="1 10">L14</strain>
        <strain evidence="3 9">L15a</strain>
        <strain evidence="5 7">T1C4</strain>
        <strain evidence="2 8">T1L11</strain>
        <strain evidence="4 6">T3L1</strain>
    </source>
</reference>
<evidence type="ECO:0000313" key="6">
    <source>
        <dbReference type="Proteomes" id="UP000520052"/>
    </source>
</evidence>
<reference evidence="1" key="2">
    <citation type="submission" date="2020-06" db="EMBL/GenBank/DDBJ databases">
        <authorList>
            <person name="Wang Y."/>
        </authorList>
    </citation>
    <scope>NUCLEOTIDE SEQUENCE</scope>
    <source>
        <strain evidence="1">L14</strain>
        <strain evidence="3">L15a</strain>
        <strain evidence="5">T1C4</strain>
        <strain evidence="2">T1L11</strain>
        <strain evidence="4">T3L1</strain>
    </source>
</reference>
<evidence type="ECO:0000313" key="1">
    <source>
        <dbReference type="EMBL" id="NWJ20325.1"/>
    </source>
</evidence>
<proteinExistence type="predicted"/>
<name>A0A7K4MA21_9ARCH</name>
<dbReference type="EMBL" id="JACATI010000004">
    <property type="protein sequence ID" value="NWJ20325.1"/>
    <property type="molecule type" value="Genomic_DNA"/>
</dbReference>
<accession>A0A7K4MA21</accession>
<dbReference type="Proteomes" id="UP000559282">
    <property type="component" value="Unassembled WGS sequence"/>
</dbReference>
<gene>
    <name evidence="5" type="ORF">HX847_06485</name>
    <name evidence="2" type="ORF">HX848_07935</name>
    <name evidence="4" type="ORF">HX854_07920</name>
    <name evidence="3" type="ORF">HX858_08120</name>
    <name evidence="1" type="ORF">HX860_04555</name>
</gene>
<dbReference type="EMBL" id="JACATH010000011">
    <property type="protein sequence ID" value="NWJ57697.1"/>
    <property type="molecule type" value="Genomic_DNA"/>
</dbReference>
<dbReference type="AlphaFoldDB" id="A0A7K4MA21"/>
<dbReference type="Proteomes" id="UP000587702">
    <property type="component" value="Unassembled WGS sequence"/>
</dbReference>
<dbReference type="EMBL" id="JACATE010000019">
    <property type="protein sequence ID" value="NWJ29289.1"/>
    <property type="molecule type" value="Genomic_DNA"/>
</dbReference>
<comment type="caution">
    <text evidence="1">The sequence shown here is derived from an EMBL/GenBank/DDBJ whole genome shotgun (WGS) entry which is preliminary data.</text>
</comment>
<evidence type="ECO:0000313" key="2">
    <source>
        <dbReference type="EMBL" id="NWJ29289.1"/>
    </source>
</evidence>
<evidence type="ECO:0000313" key="10">
    <source>
        <dbReference type="Proteomes" id="UP000587702"/>
    </source>
</evidence>
<evidence type="ECO:0000313" key="9">
    <source>
        <dbReference type="Proteomes" id="UP000575480"/>
    </source>
</evidence>
<evidence type="ECO:0000313" key="4">
    <source>
        <dbReference type="EMBL" id="NWJ84630.1"/>
    </source>
</evidence>
<dbReference type="Proteomes" id="UP000575480">
    <property type="component" value="Unassembled WGS sequence"/>
</dbReference>
<evidence type="ECO:0000313" key="5">
    <source>
        <dbReference type="EMBL" id="NWK08035.1"/>
    </source>
</evidence>
<dbReference type="Proteomes" id="UP000563820">
    <property type="component" value="Unassembled WGS sequence"/>
</dbReference>
<evidence type="ECO:0000313" key="3">
    <source>
        <dbReference type="EMBL" id="NWJ57697.1"/>
    </source>
</evidence>
<dbReference type="EMBL" id="JACATF010000030">
    <property type="protein sequence ID" value="NWK08035.1"/>
    <property type="molecule type" value="Genomic_DNA"/>
</dbReference>
<protein>
    <submittedName>
        <fullName evidence="1">Uncharacterized protein</fullName>
    </submittedName>
</protein>
<dbReference type="EMBL" id="JACATC010000015">
    <property type="protein sequence ID" value="NWJ84630.1"/>
    <property type="molecule type" value="Genomic_DNA"/>
</dbReference>